<proteinExistence type="predicted"/>
<feature type="domain" description="Rit1 N-terminal" evidence="2">
    <location>
        <begin position="35"/>
        <end position="290"/>
    </location>
</feature>
<dbReference type="PIRSF" id="PIRSF007747">
    <property type="entry name" value="Ribosyl_Ptfrase"/>
    <property type="match status" value="1"/>
</dbReference>
<dbReference type="PANTHER" id="PTHR31811:SF0">
    <property type="entry name" value="TRNA A64-2'-O-RIBOSYLPHOSPHATE TRANSFERASE"/>
    <property type="match status" value="1"/>
</dbReference>
<dbReference type="InterPro" id="IPR033421">
    <property type="entry name" value="Rit1_DUSP-like"/>
</dbReference>
<dbReference type="InterPro" id="IPR033449">
    <property type="entry name" value="Rit1_N"/>
</dbReference>
<dbReference type="Pfam" id="PF17184">
    <property type="entry name" value="Rit1_C"/>
    <property type="match status" value="1"/>
</dbReference>
<organism evidence="3 4">
    <name type="scientific">Lasallia pustulata</name>
    <dbReference type="NCBI Taxonomy" id="136370"/>
    <lineage>
        <taxon>Eukaryota</taxon>
        <taxon>Fungi</taxon>
        <taxon>Dikarya</taxon>
        <taxon>Ascomycota</taxon>
        <taxon>Pezizomycotina</taxon>
        <taxon>Lecanoromycetes</taxon>
        <taxon>OSLEUM clade</taxon>
        <taxon>Umbilicariomycetidae</taxon>
        <taxon>Umbilicariales</taxon>
        <taxon>Umbilicariaceae</taxon>
        <taxon>Lasallia</taxon>
    </lineage>
</organism>
<dbReference type="PANTHER" id="PTHR31811">
    <property type="entry name" value="TRNA A64-2'-O-RIBOSYLPHOSPHATE TRANSFERASE"/>
    <property type="match status" value="1"/>
</dbReference>
<dbReference type="InterPro" id="IPR007306">
    <property type="entry name" value="Rit1"/>
</dbReference>
<accession>A0A5M8PSI4</accession>
<name>A0A5M8PSI4_9LECA</name>
<reference evidence="3 4" key="1">
    <citation type="submission" date="2019-09" db="EMBL/GenBank/DDBJ databases">
        <title>The hologenome of the rock-dwelling lichen Lasallia pustulata.</title>
        <authorList>
            <person name="Greshake Tzovaras B."/>
            <person name="Segers F."/>
            <person name="Bicker A."/>
            <person name="Dal Grande F."/>
            <person name="Otte J."/>
            <person name="Hankeln T."/>
            <person name="Schmitt I."/>
            <person name="Ebersberger I."/>
        </authorList>
    </citation>
    <scope>NUCLEOTIDE SEQUENCE [LARGE SCALE GENOMIC DNA]</scope>
    <source>
        <strain evidence="3">A1-1</strain>
    </source>
</reference>
<dbReference type="Proteomes" id="UP000324767">
    <property type="component" value="Unassembled WGS sequence"/>
</dbReference>
<dbReference type="GO" id="GO:0019988">
    <property type="term" value="P:charged-tRNA amino acid modification"/>
    <property type="evidence" value="ECO:0007669"/>
    <property type="project" value="InterPro"/>
</dbReference>
<dbReference type="GO" id="GO:0005737">
    <property type="term" value="C:cytoplasm"/>
    <property type="evidence" value="ECO:0007669"/>
    <property type="project" value="TreeGrafter"/>
</dbReference>
<sequence length="484" mass="53194">MSTEHSSSKTPAIISTDSLIFPEASQNWARTLTSLKRSTLSIPNRLASIHQDSLFVQRVADAFRLPLIANERCGSWYIPPGRKGESAYFKSTDGHQGQWSFSTRRLNLQVLDVIGKSNGCIIVDSTRRGKSMPDALSKTVPIWCAVINRLAFPQDPAVGELLTPSQVVGRSEHVQIEAQLDNFVKDVDALKLDIPTICSKIRKPLRPFWITQDSSLPLSGDVFEDYLPVICCTASRRVPGAERSEGGYIQGAGDDSEGWSCGLTPAVFWRYQQQLMGAAEEDLTGLIEGLLTADTTTAGEVETVLLEPTRQVYIGTSNMVNGTCPGDYDGVVVCGDTMAELPAEDPDAKKKLLRLRCGAGKLGSRALRGELPRLFNFIHQISQGVEAPRLLFACPTGKDLSAGVALAALCLYFDDNGNLITRHHPPLYNNDSWVLGHFTLQQGLHKIDKLYIRRRLSWIMTSHPSANPSRATLQAVNSFLMQKP</sequence>
<evidence type="ECO:0000313" key="4">
    <source>
        <dbReference type="Proteomes" id="UP000324767"/>
    </source>
</evidence>
<dbReference type="AlphaFoldDB" id="A0A5M8PSI4"/>
<keyword evidence="3" id="KW-0808">Transferase</keyword>
<feature type="domain" description="Rit1 DUSP-like" evidence="1">
    <location>
        <begin position="352"/>
        <end position="480"/>
    </location>
</feature>
<dbReference type="OrthoDB" id="45256at2759"/>
<dbReference type="GO" id="GO:0043399">
    <property type="term" value="F:tRNA adenosine(64)-2'-O-ribosylphosphate transferase activity"/>
    <property type="evidence" value="ECO:0007669"/>
    <property type="project" value="InterPro"/>
</dbReference>
<evidence type="ECO:0000313" key="3">
    <source>
        <dbReference type="EMBL" id="KAA6411908.1"/>
    </source>
</evidence>
<dbReference type="EMBL" id="VXIT01000006">
    <property type="protein sequence ID" value="KAA6411908.1"/>
    <property type="molecule type" value="Genomic_DNA"/>
</dbReference>
<gene>
    <name evidence="3" type="ORF">FRX48_04058</name>
</gene>
<evidence type="ECO:0000259" key="2">
    <source>
        <dbReference type="Pfam" id="PF17184"/>
    </source>
</evidence>
<protein>
    <submittedName>
        <fullName evidence="3">Initiator tRNA phosphoribosyl transferase</fullName>
    </submittedName>
</protein>
<comment type="caution">
    <text evidence="3">The sequence shown here is derived from an EMBL/GenBank/DDBJ whole genome shotgun (WGS) entry which is preliminary data.</text>
</comment>
<evidence type="ECO:0000259" key="1">
    <source>
        <dbReference type="Pfam" id="PF04179"/>
    </source>
</evidence>
<dbReference type="Pfam" id="PF04179">
    <property type="entry name" value="Init_tRNA_PT"/>
    <property type="match status" value="1"/>
</dbReference>